<dbReference type="PROSITE" id="PS50943">
    <property type="entry name" value="HTH_CROC1"/>
    <property type="match status" value="1"/>
</dbReference>
<reference evidence="2 3" key="1">
    <citation type="journal article" date="2019" name="Int. J. Syst. Evol. Microbiol.">
        <title>The Global Catalogue of Microorganisms (GCM) 10K type strain sequencing project: providing services to taxonomists for standard genome sequencing and annotation.</title>
        <authorList>
            <consortium name="The Broad Institute Genomics Platform"/>
            <consortium name="The Broad Institute Genome Sequencing Center for Infectious Disease"/>
            <person name="Wu L."/>
            <person name="Ma J."/>
        </authorList>
    </citation>
    <scope>NUCLEOTIDE SEQUENCE [LARGE SCALE GENOMIC DNA]</scope>
    <source>
        <strain evidence="2 3">JCM 14545</strain>
    </source>
</reference>
<feature type="domain" description="HTH cro/C1-type" evidence="1">
    <location>
        <begin position="84"/>
        <end position="107"/>
    </location>
</feature>
<evidence type="ECO:0000313" key="2">
    <source>
        <dbReference type="EMBL" id="GAA1991062.1"/>
    </source>
</evidence>
<protein>
    <recommendedName>
        <fullName evidence="1">HTH cro/C1-type domain-containing protein</fullName>
    </recommendedName>
</protein>
<dbReference type="RefSeq" id="WP_344431192.1">
    <property type="nucleotide sequence ID" value="NZ_BAAANN010000057.1"/>
</dbReference>
<evidence type="ECO:0000313" key="3">
    <source>
        <dbReference type="Proteomes" id="UP001501116"/>
    </source>
</evidence>
<evidence type="ECO:0000259" key="1">
    <source>
        <dbReference type="PROSITE" id="PS50943"/>
    </source>
</evidence>
<dbReference type="EMBL" id="BAAANN010000057">
    <property type="protein sequence ID" value="GAA1991062.1"/>
    <property type="molecule type" value="Genomic_DNA"/>
</dbReference>
<organism evidence="2 3">
    <name type="scientific">Amycolatopsis minnesotensis</name>
    <dbReference type="NCBI Taxonomy" id="337894"/>
    <lineage>
        <taxon>Bacteria</taxon>
        <taxon>Bacillati</taxon>
        <taxon>Actinomycetota</taxon>
        <taxon>Actinomycetes</taxon>
        <taxon>Pseudonocardiales</taxon>
        <taxon>Pseudonocardiaceae</taxon>
        <taxon>Amycolatopsis</taxon>
    </lineage>
</organism>
<sequence length="335" mass="37451">MPSQIRSVRQEQRKLAADLRAQQKSWVEISAVFCERYGVNVRAALRMARDWSQRDAADRWNAKWPADPKTFKNFSYWELWPGATGHAPSLSVLGRLAELYECSVADLVSDCEDFRSADPVFRDGHMDLSQPDEFGGLLSKADATDVHELARLAAVRVTGNSKGLRGREALLKLSAAFALASSSPALAERDGEEGQTVEAADGDLSGIWHSRYSYTSTGREGVFSGEHYLVMRHQGDRFFGESVPADNGSKLWLDLVLNGSVATGFWSERTSLVGYYRGSVYHGAIQVAIDLMGKTMRGRWVGFDREFSVGSDIWELNWVQRPVSKSELRKYHFKA</sequence>
<keyword evidence="3" id="KW-1185">Reference proteome</keyword>
<comment type="caution">
    <text evidence="2">The sequence shown here is derived from an EMBL/GenBank/DDBJ whole genome shotgun (WGS) entry which is preliminary data.</text>
</comment>
<name>A0ABN2SR42_9PSEU</name>
<accession>A0ABN2SR42</accession>
<dbReference type="Proteomes" id="UP001501116">
    <property type="component" value="Unassembled WGS sequence"/>
</dbReference>
<gene>
    <name evidence="2" type="ORF">GCM10009754_81970</name>
</gene>
<dbReference type="InterPro" id="IPR001387">
    <property type="entry name" value="Cro/C1-type_HTH"/>
</dbReference>
<proteinExistence type="predicted"/>